<dbReference type="Proteomes" id="UP000243425">
    <property type="component" value="Nucleomorph 1"/>
</dbReference>
<dbReference type="AlphaFoldDB" id="Q3LWI1"/>
<proteinExistence type="predicted"/>
<geneLocation type="nucleomorph" evidence="2"/>
<keyword evidence="1" id="KW-1133">Transmembrane helix</keyword>
<sequence length="214" mass="25466">MNIKNNILRLLLKKVFITKIFNNNKNICHNIKIRSIIKNFCSILLNKLLIDVIILLTKERNAITSKLLVCLISININISKISKKVNNIDRFYHKIFEILLKKGSLLIISNPKIKANLLLKYSFITCFLILFISTSSNIYFVYKTKKKLMMLLSKYLGQEHFRFMKKNKTIHFDSHSFNYFFLCHLKKNYNGLQRIRKKMIKKHDAFSCLFYNIF</sequence>
<accession>Q3LWI1</accession>
<organism evidence="2 3">
    <name type="scientific">Bigelowiella natans</name>
    <name type="common">Pedinomonas minutissima</name>
    <name type="synonym">Chlorarachnion sp. (strain CCMP621)</name>
    <dbReference type="NCBI Taxonomy" id="227086"/>
    <lineage>
        <taxon>Eukaryota</taxon>
        <taxon>Sar</taxon>
        <taxon>Rhizaria</taxon>
        <taxon>Cercozoa</taxon>
        <taxon>Chlorarachniophyceae</taxon>
        <taxon>Bigelowiella</taxon>
    </lineage>
</organism>
<evidence type="ECO:0000313" key="2">
    <source>
        <dbReference type="EMBL" id="ABA27185.1"/>
    </source>
</evidence>
<keyword evidence="2" id="KW-0542">Nucleomorph</keyword>
<evidence type="ECO:0000256" key="1">
    <source>
        <dbReference type="SAM" id="Phobius"/>
    </source>
</evidence>
<reference evidence="2 3" key="1">
    <citation type="journal article" date="2006" name="Proc. Natl. Acad. Sci. U.S.A.">
        <title>Complete nucleotide sequence of the chlorarachniophyte nucleomorph: nature's smallest nucleus.</title>
        <authorList>
            <person name="Gilson P.R."/>
            <person name="Su V."/>
            <person name="Slamovits C.H."/>
            <person name="Reith M.E."/>
            <person name="Keeling P.J."/>
            <person name="McFadden G.I."/>
        </authorList>
    </citation>
    <scope>NUCLEOTIDE SEQUENCE [LARGE SCALE GENOMIC DNA]</scope>
    <source>
        <strain evidence="3">CCMP621</strain>
    </source>
</reference>
<feature type="transmembrane region" description="Helical" evidence="1">
    <location>
        <begin position="121"/>
        <end position="142"/>
    </location>
</feature>
<keyword evidence="1" id="KW-0472">Membrane</keyword>
<keyword evidence="1" id="KW-0812">Transmembrane</keyword>
<dbReference type="EMBL" id="DQ158856">
    <property type="protein sequence ID" value="ABA27185.1"/>
    <property type="molecule type" value="Genomic_DNA"/>
</dbReference>
<name>Q3LWI1_BIGNA</name>
<dbReference type="RefSeq" id="XP_001712797.1">
    <property type="nucleotide sequence ID" value="XM_001712745.1"/>
</dbReference>
<protein>
    <submittedName>
        <fullName evidence="2">Uncharacterized protein</fullName>
    </submittedName>
</protein>
<dbReference type="GeneID" id="5788334"/>
<evidence type="ECO:0000313" key="3">
    <source>
        <dbReference type="Proteomes" id="UP000243425"/>
    </source>
</evidence>